<dbReference type="AlphaFoldDB" id="B4S5T5"/>
<proteinExistence type="predicted"/>
<gene>
    <name evidence="1" type="ordered locus">Paes_2128</name>
</gene>
<name>B4S5T5_PROA2</name>
<evidence type="ECO:0000313" key="1">
    <source>
        <dbReference type="EMBL" id="ACF47132.1"/>
    </source>
</evidence>
<evidence type="ECO:0000313" key="2">
    <source>
        <dbReference type="Proteomes" id="UP000002725"/>
    </source>
</evidence>
<dbReference type="Gene3D" id="1.10.490.70">
    <property type="entry name" value="Histidine kinase N-terminal domain"/>
    <property type="match status" value="1"/>
</dbReference>
<accession>B4S5T5</accession>
<dbReference type="KEGG" id="paa:Paes_2128"/>
<organism evidence="1 2">
    <name type="scientific">Prosthecochloris aestuarii (strain DSM 271 / SK 413)</name>
    <dbReference type="NCBI Taxonomy" id="290512"/>
    <lineage>
        <taxon>Bacteria</taxon>
        <taxon>Pseudomonadati</taxon>
        <taxon>Chlorobiota</taxon>
        <taxon>Chlorobiia</taxon>
        <taxon>Chlorobiales</taxon>
        <taxon>Chlorobiaceae</taxon>
        <taxon>Prosthecochloris</taxon>
    </lineage>
</organism>
<dbReference type="RefSeq" id="WP_012506664.1">
    <property type="nucleotide sequence ID" value="NC_011059.1"/>
</dbReference>
<protein>
    <submittedName>
        <fullName evidence="1">Uncharacterized protein</fullName>
    </submittedName>
</protein>
<dbReference type="STRING" id="290512.Paes_2128"/>
<dbReference type="Proteomes" id="UP000002725">
    <property type="component" value="Chromosome"/>
</dbReference>
<keyword evidence="2" id="KW-1185">Reference proteome</keyword>
<dbReference type="HOGENOM" id="CLU_1561444_0_0_10"/>
<dbReference type="eggNOG" id="ENOG50335AW">
    <property type="taxonomic scope" value="Bacteria"/>
</dbReference>
<dbReference type="EMBL" id="CP001108">
    <property type="protein sequence ID" value="ACF47132.1"/>
    <property type="molecule type" value="Genomic_DNA"/>
</dbReference>
<reference evidence="1" key="1">
    <citation type="submission" date="2008-06" db="EMBL/GenBank/DDBJ databases">
        <title>Complete sequence of chromosome of Prosthecochloris aestuarii DSM 271.</title>
        <authorList>
            <consortium name="US DOE Joint Genome Institute"/>
            <person name="Lucas S."/>
            <person name="Copeland A."/>
            <person name="Lapidus A."/>
            <person name="Glavina del Rio T."/>
            <person name="Dalin E."/>
            <person name="Tice H."/>
            <person name="Bruce D."/>
            <person name="Goodwin L."/>
            <person name="Pitluck S."/>
            <person name="Schmutz J."/>
            <person name="Larimer F."/>
            <person name="Land M."/>
            <person name="Hauser L."/>
            <person name="Kyrpides N."/>
            <person name="Anderson I."/>
            <person name="Liu Z."/>
            <person name="Li T."/>
            <person name="Zhao F."/>
            <person name="Overmann J."/>
            <person name="Bryant D.A."/>
            <person name="Richardson P."/>
        </authorList>
    </citation>
    <scope>NUCLEOTIDE SEQUENCE [LARGE SCALE GENOMIC DNA]</scope>
    <source>
        <strain evidence="1">DSM 271</strain>
    </source>
</reference>
<sequence length="171" mass="19911">MLLVNRFVQLIENHAESLSQKWIDEVRSNPLTVGYSGRSRAELHDAVFSRFRKLGEWVEKHEGLEKEIAVHFREIGKARSQAGIKSSEMVYSLILERDMLLKYVQDEGIITVGIDLNRALQFTEQLNYFYDKAIYFALVGYEQVACTTTVEKEESEFDKTVDGFKHWLVRE</sequence>